<keyword evidence="1" id="KW-0812">Transmembrane</keyword>
<accession>A0A7W5C6T6</accession>
<dbReference type="EMBL" id="JACHXW010000005">
    <property type="protein sequence ID" value="MBB3152002.1"/>
    <property type="molecule type" value="Genomic_DNA"/>
</dbReference>
<evidence type="ECO:0008006" key="4">
    <source>
        <dbReference type="Google" id="ProtNLM"/>
    </source>
</evidence>
<sequence length="147" mass="16859">MQPNDNVRTSYLKFFLIFFLLALLIGFAFWWFQQDEADPPQTTEHAFDSGTIRWTIEDYPAKVLHDNQFTVEIKDTQGFPVHDANIKVKLDMLSMVCGDYVFEMTEVATGKYGGDGIPLMAGIWKATLTLESNEQTYEISRLLKAIH</sequence>
<keyword evidence="3" id="KW-1185">Reference proteome</keyword>
<dbReference type="AlphaFoldDB" id="A0A7W5C6T6"/>
<dbReference type="InterPro" id="IPR008620">
    <property type="entry name" value="FixH"/>
</dbReference>
<keyword evidence="1" id="KW-0472">Membrane</keyword>
<evidence type="ECO:0000313" key="2">
    <source>
        <dbReference type="EMBL" id="MBB3152002.1"/>
    </source>
</evidence>
<name>A0A7W5C6T6_9BACL</name>
<organism evidence="2 3">
    <name type="scientific">Paenibacillus endophyticus</name>
    <dbReference type="NCBI Taxonomy" id="1294268"/>
    <lineage>
        <taxon>Bacteria</taxon>
        <taxon>Bacillati</taxon>
        <taxon>Bacillota</taxon>
        <taxon>Bacilli</taxon>
        <taxon>Bacillales</taxon>
        <taxon>Paenibacillaceae</taxon>
        <taxon>Paenibacillus</taxon>
    </lineage>
</organism>
<dbReference type="Proteomes" id="UP000518605">
    <property type="component" value="Unassembled WGS sequence"/>
</dbReference>
<reference evidence="2 3" key="1">
    <citation type="submission" date="2020-08" db="EMBL/GenBank/DDBJ databases">
        <title>Genomic Encyclopedia of Type Strains, Phase III (KMG-III): the genomes of soil and plant-associated and newly described type strains.</title>
        <authorList>
            <person name="Whitman W."/>
        </authorList>
    </citation>
    <scope>NUCLEOTIDE SEQUENCE [LARGE SCALE GENOMIC DNA]</scope>
    <source>
        <strain evidence="2 3">CECT 8234</strain>
    </source>
</reference>
<comment type="caution">
    <text evidence="2">The sequence shown here is derived from an EMBL/GenBank/DDBJ whole genome shotgun (WGS) entry which is preliminary data.</text>
</comment>
<protein>
    <recommendedName>
        <fullName evidence="4">YtkA-like domain-containing protein</fullName>
    </recommendedName>
</protein>
<dbReference type="RefSeq" id="WP_183561548.1">
    <property type="nucleotide sequence ID" value="NZ_CBCSLB010000003.1"/>
</dbReference>
<keyword evidence="1" id="KW-1133">Transmembrane helix</keyword>
<evidence type="ECO:0000256" key="1">
    <source>
        <dbReference type="SAM" id="Phobius"/>
    </source>
</evidence>
<feature type="transmembrane region" description="Helical" evidence="1">
    <location>
        <begin position="12"/>
        <end position="32"/>
    </location>
</feature>
<dbReference type="Pfam" id="PF05751">
    <property type="entry name" value="FixH"/>
    <property type="match status" value="1"/>
</dbReference>
<proteinExistence type="predicted"/>
<gene>
    <name evidence="2" type="ORF">FHS16_002048</name>
</gene>
<evidence type="ECO:0000313" key="3">
    <source>
        <dbReference type="Proteomes" id="UP000518605"/>
    </source>
</evidence>